<dbReference type="AlphaFoldDB" id="A0A8T0VY91"/>
<sequence length="211" mass="22270">MLQASARRSLGFAWGLVAAWPAAQASRATRSHPRPPLACACRSSLPRPLAFAPAAWPTVGRRPVRPSRPSPRPTVRPSRAPLQAASGGPRRQHLPPAARAAHPQPASALGSGASRRPCAWPLAACLDRWTEVEAAGGGVGQRPVDGGWRRPVPAGAWGGAAGGPERWAPAASEPTRAPFVARCTFSLVLFRPRSLVRLTSPLEVAIRLNNN</sequence>
<gene>
    <name evidence="3" type="ORF">PVAP13_2KG035532</name>
</gene>
<reference evidence="3" key="1">
    <citation type="submission" date="2020-05" db="EMBL/GenBank/DDBJ databases">
        <title>WGS assembly of Panicum virgatum.</title>
        <authorList>
            <person name="Lovell J.T."/>
            <person name="Jenkins J."/>
            <person name="Shu S."/>
            <person name="Juenger T.E."/>
            <person name="Schmutz J."/>
        </authorList>
    </citation>
    <scope>NUCLEOTIDE SEQUENCE</scope>
    <source>
        <strain evidence="3">AP13</strain>
    </source>
</reference>
<protein>
    <submittedName>
        <fullName evidence="3">Uncharacterized protein</fullName>
    </submittedName>
</protein>
<name>A0A8T0VY91_PANVG</name>
<feature type="compositionally biased region" description="Low complexity" evidence="1">
    <location>
        <begin position="94"/>
        <end position="109"/>
    </location>
</feature>
<feature type="region of interest" description="Disordered" evidence="1">
    <location>
        <begin position="59"/>
        <end position="114"/>
    </location>
</feature>
<proteinExistence type="predicted"/>
<feature type="signal peptide" evidence="2">
    <location>
        <begin position="1"/>
        <end position="25"/>
    </location>
</feature>
<evidence type="ECO:0000256" key="2">
    <source>
        <dbReference type="SAM" id="SignalP"/>
    </source>
</evidence>
<comment type="caution">
    <text evidence="3">The sequence shown here is derived from an EMBL/GenBank/DDBJ whole genome shotgun (WGS) entry which is preliminary data.</text>
</comment>
<evidence type="ECO:0000313" key="3">
    <source>
        <dbReference type="EMBL" id="KAG2639945.1"/>
    </source>
</evidence>
<dbReference type="Proteomes" id="UP000823388">
    <property type="component" value="Chromosome 2K"/>
</dbReference>
<feature type="chain" id="PRO_5035839260" evidence="2">
    <location>
        <begin position="26"/>
        <end position="211"/>
    </location>
</feature>
<keyword evidence="2" id="KW-0732">Signal</keyword>
<evidence type="ECO:0000256" key="1">
    <source>
        <dbReference type="SAM" id="MobiDB-lite"/>
    </source>
</evidence>
<dbReference type="EMBL" id="CM029039">
    <property type="protein sequence ID" value="KAG2639945.1"/>
    <property type="molecule type" value="Genomic_DNA"/>
</dbReference>
<accession>A0A8T0VY91</accession>
<keyword evidence="4" id="KW-1185">Reference proteome</keyword>
<evidence type="ECO:0000313" key="4">
    <source>
        <dbReference type="Proteomes" id="UP000823388"/>
    </source>
</evidence>
<organism evidence="3 4">
    <name type="scientific">Panicum virgatum</name>
    <name type="common">Blackwell switchgrass</name>
    <dbReference type="NCBI Taxonomy" id="38727"/>
    <lineage>
        <taxon>Eukaryota</taxon>
        <taxon>Viridiplantae</taxon>
        <taxon>Streptophyta</taxon>
        <taxon>Embryophyta</taxon>
        <taxon>Tracheophyta</taxon>
        <taxon>Spermatophyta</taxon>
        <taxon>Magnoliopsida</taxon>
        <taxon>Liliopsida</taxon>
        <taxon>Poales</taxon>
        <taxon>Poaceae</taxon>
        <taxon>PACMAD clade</taxon>
        <taxon>Panicoideae</taxon>
        <taxon>Panicodae</taxon>
        <taxon>Paniceae</taxon>
        <taxon>Panicinae</taxon>
        <taxon>Panicum</taxon>
        <taxon>Panicum sect. Hiantes</taxon>
    </lineage>
</organism>